<feature type="region of interest" description="Disordered" evidence="1">
    <location>
        <begin position="27"/>
        <end position="52"/>
    </location>
</feature>
<dbReference type="KEGG" id="lez:GLE_3020"/>
<organism evidence="2 3">
    <name type="scientific">Lysobacter enzymogenes</name>
    <dbReference type="NCBI Taxonomy" id="69"/>
    <lineage>
        <taxon>Bacteria</taxon>
        <taxon>Pseudomonadati</taxon>
        <taxon>Pseudomonadota</taxon>
        <taxon>Gammaproteobacteria</taxon>
        <taxon>Lysobacterales</taxon>
        <taxon>Lysobacteraceae</taxon>
        <taxon>Lysobacter</taxon>
    </lineage>
</organism>
<dbReference type="Proteomes" id="UP000061569">
    <property type="component" value="Chromosome"/>
</dbReference>
<name>A0A0S2DIQ4_LYSEN</name>
<evidence type="ECO:0000313" key="3">
    <source>
        <dbReference type="Proteomes" id="UP000061569"/>
    </source>
</evidence>
<proteinExistence type="predicted"/>
<feature type="compositionally biased region" description="Basic residues" evidence="1">
    <location>
        <begin position="27"/>
        <end position="39"/>
    </location>
</feature>
<dbReference type="AlphaFoldDB" id="A0A0S2DIQ4"/>
<evidence type="ECO:0000256" key="1">
    <source>
        <dbReference type="SAM" id="MobiDB-lite"/>
    </source>
</evidence>
<dbReference type="EMBL" id="CP013140">
    <property type="protein sequence ID" value="ALN58368.1"/>
    <property type="molecule type" value="Genomic_DNA"/>
</dbReference>
<feature type="compositionally biased region" description="Basic and acidic residues" evidence="1">
    <location>
        <begin position="40"/>
        <end position="50"/>
    </location>
</feature>
<evidence type="ECO:0000313" key="2">
    <source>
        <dbReference type="EMBL" id="ALN58368.1"/>
    </source>
</evidence>
<gene>
    <name evidence="2" type="ORF">GLE_3020</name>
</gene>
<reference evidence="2 3" key="1">
    <citation type="submission" date="2015-11" db="EMBL/GenBank/DDBJ databases">
        <title>Genome sequences of Lysobacter enzymogenes strain C3 and Lysobacter antibioticus ATCC 29479.</title>
        <authorList>
            <person name="Kobayashi D.Y."/>
        </authorList>
    </citation>
    <scope>NUCLEOTIDE SEQUENCE [LARGE SCALE GENOMIC DNA]</scope>
    <source>
        <strain evidence="2 3">C3</strain>
    </source>
</reference>
<accession>A0A0S2DIQ4</accession>
<protein>
    <submittedName>
        <fullName evidence="2">Uncharacterized protein</fullName>
    </submittedName>
</protein>
<dbReference type="PATRIC" id="fig|69.6.peg.2981"/>
<sequence>MQHERTRLFYELERAAQWRCGIGSGHVRAHARGPRRREKFRGDARGRDSQLRCAGSVTQTRSLRSVVVRKRERDARVCERPCTAHAIGSLSARDARADAGE</sequence>